<gene>
    <name evidence="1" type="ORF">SAMN05428998_1631</name>
</gene>
<dbReference type="Proteomes" id="UP000192917">
    <property type="component" value="Unassembled WGS sequence"/>
</dbReference>
<evidence type="ECO:0000313" key="2">
    <source>
        <dbReference type="Proteomes" id="UP000192917"/>
    </source>
</evidence>
<organism evidence="1 2">
    <name type="scientific">Tistlia consotensis USBA 355</name>
    <dbReference type="NCBI Taxonomy" id="560819"/>
    <lineage>
        <taxon>Bacteria</taxon>
        <taxon>Pseudomonadati</taxon>
        <taxon>Pseudomonadota</taxon>
        <taxon>Alphaproteobacteria</taxon>
        <taxon>Rhodospirillales</taxon>
        <taxon>Rhodovibrionaceae</taxon>
        <taxon>Tistlia</taxon>
    </lineage>
</organism>
<protein>
    <recommendedName>
        <fullName evidence="3">Adenylate kinase</fullName>
    </recommendedName>
</protein>
<evidence type="ECO:0000313" key="1">
    <source>
        <dbReference type="EMBL" id="SMF85381.1"/>
    </source>
</evidence>
<keyword evidence="2" id="KW-1185">Reference proteome</keyword>
<dbReference type="RefSeq" id="WP_143596443.1">
    <property type="nucleotide sequence ID" value="NZ_FWZX01000063.1"/>
</dbReference>
<dbReference type="Gene3D" id="3.40.50.300">
    <property type="entry name" value="P-loop containing nucleotide triphosphate hydrolases"/>
    <property type="match status" value="1"/>
</dbReference>
<dbReference type="PANTHER" id="PTHR37816">
    <property type="entry name" value="YALI0E33011P"/>
    <property type="match status" value="1"/>
</dbReference>
<proteinExistence type="predicted"/>
<dbReference type="PANTHER" id="PTHR37816:SF2">
    <property type="entry name" value="DNA TOPOLOGY MODULATION PROTEIN FLAR-RELATED PROTEIN"/>
    <property type="match status" value="1"/>
</dbReference>
<name>A0A1Y6CRD9_9PROT</name>
<dbReference type="EMBL" id="FWZX01000063">
    <property type="protein sequence ID" value="SMF85381.1"/>
    <property type="molecule type" value="Genomic_DNA"/>
</dbReference>
<dbReference type="STRING" id="560819.SAMN05428998_1631"/>
<dbReference type="InterPro" id="IPR027417">
    <property type="entry name" value="P-loop_NTPase"/>
</dbReference>
<dbReference type="AlphaFoldDB" id="A0A1Y6CRD9"/>
<sequence length="167" mass="18959">MARIHVTGNAGSGKTTLARQIGEALDLPVYGLDRLVWHPGWKKSPRAWREAREAELIAKPDWVIDGVSAPVREAADLLIFLDASRLTCFGRCARRNWRYLWRSRPDLPPNCPELLVIPKLAKIIWSFPAKVRPEILTAIEGRRESAYIVRGRTELESLFHDLGIGRL</sequence>
<dbReference type="SUPFAM" id="SSF52540">
    <property type="entry name" value="P-loop containing nucleoside triphosphate hydrolases"/>
    <property type="match status" value="1"/>
</dbReference>
<accession>A0A1Y6CRD9</accession>
<dbReference type="InterPro" id="IPR052922">
    <property type="entry name" value="Cytidylate_Kinase-2"/>
</dbReference>
<evidence type="ECO:0008006" key="3">
    <source>
        <dbReference type="Google" id="ProtNLM"/>
    </source>
</evidence>
<reference evidence="1 2" key="1">
    <citation type="submission" date="2017-04" db="EMBL/GenBank/DDBJ databases">
        <authorList>
            <person name="Afonso C.L."/>
            <person name="Miller P.J."/>
            <person name="Scott M.A."/>
            <person name="Spackman E."/>
            <person name="Goraichik I."/>
            <person name="Dimitrov K.M."/>
            <person name="Suarez D.L."/>
            <person name="Swayne D.E."/>
        </authorList>
    </citation>
    <scope>NUCLEOTIDE SEQUENCE [LARGE SCALE GENOMIC DNA]</scope>
    <source>
        <strain evidence="1 2">USBA 355</strain>
    </source>
</reference>